<dbReference type="OrthoDB" id="9784252at2"/>
<evidence type="ECO:0000313" key="10">
    <source>
        <dbReference type="EMBL" id="TWF44042.1"/>
    </source>
</evidence>
<proteinExistence type="predicted"/>
<keyword evidence="5" id="KW-0804">Transcription</keyword>
<evidence type="ECO:0000256" key="1">
    <source>
        <dbReference type="ARBA" id="ARBA00022553"/>
    </source>
</evidence>
<dbReference type="GO" id="GO:0000156">
    <property type="term" value="F:phosphorelay response regulator activity"/>
    <property type="evidence" value="ECO:0007669"/>
    <property type="project" value="TreeGrafter"/>
</dbReference>
<dbReference type="InterPro" id="IPR016032">
    <property type="entry name" value="Sig_transdc_resp-reg_C-effctor"/>
</dbReference>
<dbReference type="Gene3D" id="6.10.250.690">
    <property type="match status" value="1"/>
</dbReference>
<evidence type="ECO:0000256" key="6">
    <source>
        <dbReference type="PROSITE-ProRule" id="PRU00169"/>
    </source>
</evidence>
<evidence type="ECO:0000256" key="5">
    <source>
        <dbReference type="ARBA" id="ARBA00023163"/>
    </source>
</evidence>
<dbReference type="EMBL" id="VIWP01000016">
    <property type="protein sequence ID" value="TWF44042.1"/>
    <property type="molecule type" value="Genomic_DNA"/>
</dbReference>
<dbReference type="PROSITE" id="PS51755">
    <property type="entry name" value="OMPR_PHOB"/>
    <property type="match status" value="1"/>
</dbReference>
<dbReference type="PANTHER" id="PTHR48111:SF59">
    <property type="entry name" value="TRANSCRIPTIONAL REGULATORY PROTEIN BAER"/>
    <property type="match status" value="1"/>
</dbReference>
<keyword evidence="3" id="KW-0805">Transcription regulation</keyword>
<feature type="modified residue" description="4-aspartylphosphate" evidence="6">
    <location>
        <position position="53"/>
    </location>
</feature>
<keyword evidence="11" id="KW-1185">Reference proteome</keyword>
<feature type="DNA-binding region" description="OmpR/PhoB-type" evidence="7">
    <location>
        <begin position="130"/>
        <end position="228"/>
    </location>
</feature>
<name>A0A561Q103_9HYPH</name>
<keyword evidence="4 7" id="KW-0238">DNA-binding</keyword>
<feature type="domain" description="Response regulatory" evidence="8">
    <location>
        <begin position="4"/>
        <end position="117"/>
    </location>
</feature>
<dbReference type="Gene3D" id="3.40.50.2300">
    <property type="match status" value="1"/>
</dbReference>
<accession>A0A561Q103</accession>
<dbReference type="SUPFAM" id="SSF52172">
    <property type="entry name" value="CheY-like"/>
    <property type="match status" value="1"/>
</dbReference>
<dbReference type="Proteomes" id="UP000320653">
    <property type="component" value="Unassembled WGS sequence"/>
</dbReference>
<feature type="domain" description="OmpR/PhoB-type" evidence="9">
    <location>
        <begin position="130"/>
        <end position="228"/>
    </location>
</feature>
<evidence type="ECO:0000256" key="2">
    <source>
        <dbReference type="ARBA" id="ARBA00023012"/>
    </source>
</evidence>
<organism evidence="10 11">
    <name type="scientific">Neorhizobium alkalisoli</name>
    <dbReference type="NCBI Taxonomy" id="528178"/>
    <lineage>
        <taxon>Bacteria</taxon>
        <taxon>Pseudomonadati</taxon>
        <taxon>Pseudomonadota</taxon>
        <taxon>Alphaproteobacteria</taxon>
        <taxon>Hyphomicrobiales</taxon>
        <taxon>Rhizobiaceae</taxon>
        <taxon>Rhizobium/Agrobacterium group</taxon>
        <taxon>Neorhizobium</taxon>
    </lineage>
</organism>
<dbReference type="SUPFAM" id="SSF46894">
    <property type="entry name" value="C-terminal effector domain of the bipartite response regulators"/>
    <property type="match status" value="1"/>
</dbReference>
<dbReference type="SMART" id="SM00862">
    <property type="entry name" value="Trans_reg_C"/>
    <property type="match status" value="1"/>
</dbReference>
<evidence type="ECO:0000256" key="3">
    <source>
        <dbReference type="ARBA" id="ARBA00023015"/>
    </source>
</evidence>
<dbReference type="InterPro" id="IPR036388">
    <property type="entry name" value="WH-like_DNA-bd_sf"/>
</dbReference>
<dbReference type="RefSeq" id="WP_145643418.1">
    <property type="nucleotide sequence ID" value="NZ_VIWP01000016.1"/>
</dbReference>
<gene>
    <name evidence="10" type="ORF">FHW37_11646</name>
</gene>
<dbReference type="FunFam" id="3.40.50.2300:FF:000001">
    <property type="entry name" value="DNA-binding response regulator PhoB"/>
    <property type="match status" value="1"/>
</dbReference>
<reference evidence="10 11" key="1">
    <citation type="submission" date="2019-06" db="EMBL/GenBank/DDBJ databases">
        <title>Sorghum-associated microbial communities from plants grown in Nebraska, USA.</title>
        <authorList>
            <person name="Schachtman D."/>
        </authorList>
    </citation>
    <scope>NUCLEOTIDE SEQUENCE [LARGE SCALE GENOMIC DNA]</scope>
    <source>
        <strain evidence="10 11">1225</strain>
    </source>
</reference>
<dbReference type="SMART" id="SM00448">
    <property type="entry name" value="REC"/>
    <property type="match status" value="1"/>
</dbReference>
<dbReference type="AlphaFoldDB" id="A0A561Q103"/>
<dbReference type="InterPro" id="IPR039420">
    <property type="entry name" value="WalR-like"/>
</dbReference>
<comment type="caution">
    <text evidence="10">The sequence shown here is derived from an EMBL/GenBank/DDBJ whole genome shotgun (WGS) entry which is preliminary data.</text>
</comment>
<dbReference type="InterPro" id="IPR011006">
    <property type="entry name" value="CheY-like_superfamily"/>
</dbReference>
<dbReference type="CDD" id="cd00383">
    <property type="entry name" value="trans_reg_C"/>
    <property type="match status" value="1"/>
</dbReference>
<dbReference type="Gene3D" id="1.10.10.10">
    <property type="entry name" value="Winged helix-like DNA-binding domain superfamily/Winged helix DNA-binding domain"/>
    <property type="match status" value="1"/>
</dbReference>
<dbReference type="GO" id="GO:0000976">
    <property type="term" value="F:transcription cis-regulatory region binding"/>
    <property type="evidence" value="ECO:0007669"/>
    <property type="project" value="TreeGrafter"/>
</dbReference>
<sequence length="234" mass="25702">MAPCILVVDDEPNIRDVICFALERADMTTATAGNGIQAMMTYRAKRIDLIVLDIEMPDMDGLEVCRQIRKTSSVPILFLSARDEEIDRILGLEIGGDDYVTKPFSPRELVARVKTILKRTGTSGGSEGREETIAVGDLRLDRAGRTVTFGDTPVTPTSLEFAIIETLMARPEMVFSREQLMVAAYGPGTYVADRTIDSHIRNIRAKFATIGADGLITTVHGVGFKLRANHERGT</sequence>
<dbReference type="GO" id="GO:0005829">
    <property type="term" value="C:cytosol"/>
    <property type="evidence" value="ECO:0007669"/>
    <property type="project" value="TreeGrafter"/>
</dbReference>
<evidence type="ECO:0000256" key="4">
    <source>
        <dbReference type="ARBA" id="ARBA00023125"/>
    </source>
</evidence>
<keyword evidence="2" id="KW-0902">Two-component regulatory system</keyword>
<dbReference type="Pfam" id="PF00486">
    <property type="entry name" value="Trans_reg_C"/>
    <property type="match status" value="1"/>
</dbReference>
<dbReference type="PROSITE" id="PS50110">
    <property type="entry name" value="RESPONSE_REGULATORY"/>
    <property type="match status" value="1"/>
</dbReference>
<dbReference type="GO" id="GO:0006355">
    <property type="term" value="P:regulation of DNA-templated transcription"/>
    <property type="evidence" value="ECO:0007669"/>
    <property type="project" value="InterPro"/>
</dbReference>
<dbReference type="InterPro" id="IPR001867">
    <property type="entry name" value="OmpR/PhoB-type_DNA-bd"/>
</dbReference>
<evidence type="ECO:0000259" key="9">
    <source>
        <dbReference type="PROSITE" id="PS51755"/>
    </source>
</evidence>
<dbReference type="PANTHER" id="PTHR48111">
    <property type="entry name" value="REGULATOR OF RPOS"/>
    <property type="match status" value="1"/>
</dbReference>
<protein>
    <submittedName>
        <fullName evidence="10">Two-component system OmpR family response regulator</fullName>
    </submittedName>
</protein>
<evidence type="ECO:0000259" key="8">
    <source>
        <dbReference type="PROSITE" id="PS50110"/>
    </source>
</evidence>
<dbReference type="Pfam" id="PF00072">
    <property type="entry name" value="Response_reg"/>
    <property type="match status" value="1"/>
</dbReference>
<evidence type="ECO:0000313" key="11">
    <source>
        <dbReference type="Proteomes" id="UP000320653"/>
    </source>
</evidence>
<dbReference type="InterPro" id="IPR001789">
    <property type="entry name" value="Sig_transdc_resp-reg_receiver"/>
</dbReference>
<keyword evidence="1 6" id="KW-0597">Phosphoprotein</keyword>
<evidence type="ECO:0000256" key="7">
    <source>
        <dbReference type="PROSITE-ProRule" id="PRU01091"/>
    </source>
</evidence>
<dbReference type="GO" id="GO:0032993">
    <property type="term" value="C:protein-DNA complex"/>
    <property type="evidence" value="ECO:0007669"/>
    <property type="project" value="TreeGrafter"/>
</dbReference>